<protein>
    <recommendedName>
        <fullName evidence="2">Ubiquitin-like domain-containing protein</fullName>
    </recommendedName>
</protein>
<evidence type="ECO:0000313" key="4">
    <source>
        <dbReference type="Proteomes" id="UP000247409"/>
    </source>
</evidence>
<keyword evidence="4" id="KW-1185">Reference proteome</keyword>
<evidence type="ECO:0000259" key="2">
    <source>
        <dbReference type="PROSITE" id="PS50053"/>
    </source>
</evidence>
<dbReference type="OrthoDB" id="472at2759"/>
<dbReference type="AlphaFoldDB" id="A0A2V3IDJ5"/>
<proteinExistence type="predicted"/>
<dbReference type="Proteomes" id="UP000247409">
    <property type="component" value="Unassembled WGS sequence"/>
</dbReference>
<comment type="caution">
    <text evidence="3">The sequence shown here is derived from an EMBL/GenBank/DDBJ whole genome shotgun (WGS) entry which is preliminary data.</text>
</comment>
<organism evidence="3 4">
    <name type="scientific">Gracilariopsis chorda</name>
    <dbReference type="NCBI Taxonomy" id="448386"/>
    <lineage>
        <taxon>Eukaryota</taxon>
        <taxon>Rhodophyta</taxon>
        <taxon>Florideophyceae</taxon>
        <taxon>Rhodymeniophycidae</taxon>
        <taxon>Gracilariales</taxon>
        <taxon>Gracilariaceae</taxon>
        <taxon>Gracilariopsis</taxon>
    </lineage>
</organism>
<dbReference type="InterPro" id="IPR000626">
    <property type="entry name" value="Ubiquitin-like_dom"/>
</dbReference>
<evidence type="ECO:0000256" key="1">
    <source>
        <dbReference type="ARBA" id="ARBA00022786"/>
    </source>
</evidence>
<name>A0A2V3IDJ5_9FLOR</name>
<reference evidence="3 4" key="1">
    <citation type="journal article" date="2018" name="Mol. Biol. Evol.">
        <title>Analysis of the draft genome of the red seaweed Gracilariopsis chorda provides insights into genome size evolution in Rhodophyta.</title>
        <authorList>
            <person name="Lee J."/>
            <person name="Yang E.C."/>
            <person name="Graf L."/>
            <person name="Yang J.H."/>
            <person name="Qiu H."/>
            <person name="Zel Zion U."/>
            <person name="Chan C.X."/>
            <person name="Stephens T.G."/>
            <person name="Weber A.P.M."/>
            <person name="Boo G.H."/>
            <person name="Boo S.M."/>
            <person name="Kim K.M."/>
            <person name="Shin Y."/>
            <person name="Jung M."/>
            <person name="Lee S.J."/>
            <person name="Yim H.S."/>
            <person name="Lee J.H."/>
            <person name="Bhattacharya D."/>
            <person name="Yoon H.S."/>
        </authorList>
    </citation>
    <scope>NUCLEOTIDE SEQUENCE [LARGE SCALE GENOMIC DNA]</scope>
    <source>
        <strain evidence="3 4">SKKU-2015</strain>
        <tissue evidence="3">Whole body</tissue>
    </source>
</reference>
<dbReference type="FunFam" id="3.10.20.90:FF:000023">
    <property type="entry name" value="NEDD8 protein"/>
    <property type="match status" value="1"/>
</dbReference>
<dbReference type="Pfam" id="PF00240">
    <property type="entry name" value="ubiquitin"/>
    <property type="match status" value="1"/>
</dbReference>
<gene>
    <name evidence="3" type="ORF">BWQ96_10127</name>
</gene>
<dbReference type="Gene3D" id="3.10.20.90">
    <property type="entry name" value="Phosphatidylinositol 3-kinase Catalytic Subunit, Chain A, domain 1"/>
    <property type="match status" value="1"/>
</dbReference>
<dbReference type="PANTHER" id="PTHR10666">
    <property type="entry name" value="UBIQUITIN"/>
    <property type="match status" value="1"/>
</dbReference>
<dbReference type="SMART" id="SM00213">
    <property type="entry name" value="UBQ"/>
    <property type="match status" value="1"/>
</dbReference>
<accession>A0A2V3IDJ5</accession>
<evidence type="ECO:0000313" key="3">
    <source>
        <dbReference type="EMBL" id="PXF40159.1"/>
    </source>
</evidence>
<feature type="domain" description="Ubiquitin-like" evidence="2">
    <location>
        <begin position="1"/>
        <end position="76"/>
    </location>
</feature>
<dbReference type="SUPFAM" id="SSF54236">
    <property type="entry name" value="Ubiquitin-like"/>
    <property type="match status" value="1"/>
</dbReference>
<dbReference type="InterPro" id="IPR038738">
    <property type="entry name" value="Nedd8-like"/>
</dbReference>
<sequence>MLVKVKLLTGNQTEIDIDPTDTIWRIKERVEEKAGIDPKQQRLIFGGKQLADDRAANEYNIEGGSVLHLVIALRGGSVE</sequence>
<dbReference type="CDD" id="cd01806">
    <property type="entry name" value="Ubl_NEDD8"/>
    <property type="match status" value="1"/>
</dbReference>
<dbReference type="PROSITE" id="PS50053">
    <property type="entry name" value="UBIQUITIN_2"/>
    <property type="match status" value="1"/>
</dbReference>
<dbReference type="PRINTS" id="PR00348">
    <property type="entry name" value="UBIQUITIN"/>
</dbReference>
<dbReference type="STRING" id="448386.A0A2V3IDJ5"/>
<dbReference type="InterPro" id="IPR019956">
    <property type="entry name" value="Ubiquitin_dom"/>
</dbReference>
<dbReference type="InterPro" id="IPR050158">
    <property type="entry name" value="Ubiquitin_ubiquitin-like"/>
</dbReference>
<dbReference type="InterPro" id="IPR029071">
    <property type="entry name" value="Ubiquitin-like_domsf"/>
</dbReference>
<dbReference type="EMBL" id="NBIV01000351">
    <property type="protein sequence ID" value="PXF40159.1"/>
    <property type="molecule type" value="Genomic_DNA"/>
</dbReference>
<keyword evidence="1" id="KW-0833">Ubl conjugation pathway</keyword>